<reference evidence="1" key="2">
    <citation type="submission" date="2020-07" db="EMBL/GenBank/DDBJ databases">
        <authorList>
            <person name="Vera ALvarez R."/>
            <person name="Arias-Moreno D.M."/>
            <person name="Jimenez-Jacinto V."/>
            <person name="Jimenez-Bremont J.F."/>
            <person name="Swaminathan K."/>
            <person name="Moose S.P."/>
            <person name="Guerrero-Gonzalez M.L."/>
            <person name="Marino-Ramirez L."/>
            <person name="Landsman D."/>
            <person name="Rodriguez-Kessler M."/>
            <person name="Delgado-Sanchez P."/>
        </authorList>
    </citation>
    <scope>NUCLEOTIDE SEQUENCE</scope>
    <source>
        <tissue evidence="1">Cladode</tissue>
    </source>
</reference>
<proteinExistence type="predicted"/>
<name>A0A7C8YZR6_OPUST</name>
<protein>
    <submittedName>
        <fullName evidence="1">Uncharacterized protein</fullName>
    </submittedName>
</protein>
<accession>A0A7C8YZR6</accession>
<organism evidence="1">
    <name type="scientific">Opuntia streptacantha</name>
    <name type="common">Prickly pear cactus</name>
    <name type="synonym">Opuntia cardona</name>
    <dbReference type="NCBI Taxonomy" id="393608"/>
    <lineage>
        <taxon>Eukaryota</taxon>
        <taxon>Viridiplantae</taxon>
        <taxon>Streptophyta</taxon>
        <taxon>Embryophyta</taxon>
        <taxon>Tracheophyta</taxon>
        <taxon>Spermatophyta</taxon>
        <taxon>Magnoliopsida</taxon>
        <taxon>eudicotyledons</taxon>
        <taxon>Gunneridae</taxon>
        <taxon>Pentapetalae</taxon>
        <taxon>Caryophyllales</taxon>
        <taxon>Cactineae</taxon>
        <taxon>Cactaceae</taxon>
        <taxon>Opuntioideae</taxon>
        <taxon>Opuntia</taxon>
    </lineage>
</organism>
<sequence>MRIKTTRLGARSMTFDIALQQSGDRVSQSSNINTLYCDGCCEIAILSSRSMMLSKSKLPTGPISFIFLLLPISCAMQEPQKPQGFGCSGDWQFNALANIRAEDVFPVPWGP</sequence>
<dbReference type="AlphaFoldDB" id="A0A7C8YZR6"/>
<evidence type="ECO:0000313" key="1">
    <source>
        <dbReference type="EMBL" id="MBA4630756.1"/>
    </source>
</evidence>
<dbReference type="EMBL" id="GISG01075008">
    <property type="protein sequence ID" value="MBA4630756.1"/>
    <property type="molecule type" value="Transcribed_RNA"/>
</dbReference>
<reference evidence="1" key="1">
    <citation type="journal article" date="2013" name="J. Plant Res.">
        <title>Effect of fungi and light on seed germination of three Opuntia species from semiarid lands of central Mexico.</title>
        <authorList>
            <person name="Delgado-Sanchez P."/>
            <person name="Jimenez-Bremont J.F."/>
            <person name="Guerrero-Gonzalez Mde L."/>
            <person name="Flores J."/>
        </authorList>
    </citation>
    <scope>NUCLEOTIDE SEQUENCE</scope>
    <source>
        <tissue evidence="1">Cladode</tissue>
    </source>
</reference>